<organism evidence="2 3">
    <name type="scientific">Levilactobacillus tangyuanensis</name>
    <dbReference type="NCBI Taxonomy" id="2486021"/>
    <lineage>
        <taxon>Bacteria</taxon>
        <taxon>Bacillati</taxon>
        <taxon>Bacillota</taxon>
        <taxon>Bacilli</taxon>
        <taxon>Lactobacillales</taxon>
        <taxon>Lactobacillaceae</taxon>
        <taxon>Levilactobacillus</taxon>
    </lineage>
</organism>
<gene>
    <name evidence="2" type="ORF">ACFQET_04720</name>
</gene>
<feature type="transmembrane region" description="Helical" evidence="1">
    <location>
        <begin position="90"/>
        <end position="111"/>
    </location>
</feature>
<reference evidence="3" key="1">
    <citation type="journal article" date="2019" name="Int. J. Syst. Evol. Microbiol.">
        <title>The Global Catalogue of Microorganisms (GCM) 10K type strain sequencing project: providing services to taxonomists for standard genome sequencing and annotation.</title>
        <authorList>
            <consortium name="The Broad Institute Genomics Platform"/>
            <consortium name="The Broad Institute Genome Sequencing Center for Infectious Disease"/>
            <person name="Wu L."/>
            <person name="Ma J."/>
        </authorList>
    </citation>
    <scope>NUCLEOTIDE SEQUENCE [LARGE SCALE GENOMIC DNA]</scope>
    <source>
        <strain evidence="3">CCM 8907</strain>
    </source>
</reference>
<evidence type="ECO:0000256" key="1">
    <source>
        <dbReference type="SAM" id="Phobius"/>
    </source>
</evidence>
<accession>A0ABW1TM75</accession>
<keyword evidence="1" id="KW-0472">Membrane</keyword>
<feature type="transmembrane region" description="Helical" evidence="1">
    <location>
        <begin position="61"/>
        <end position="84"/>
    </location>
</feature>
<sequence>MTKMFIYGFRGMGYGAVTFLLLIAMHVAPTTVSAKNVLSLLLVSAAIGLLSMIFDDGHQEVAWPLAYGIHLIGTASLMLVLMAYNHWSLGPMAVGSFLLIYVIIWAVVMLGQHFRVTKINQALKQRTQKKS</sequence>
<feature type="transmembrane region" description="Helical" evidence="1">
    <location>
        <begin position="12"/>
        <end position="31"/>
    </location>
</feature>
<comment type="caution">
    <text evidence="2">The sequence shown here is derived from an EMBL/GenBank/DDBJ whole genome shotgun (WGS) entry which is preliminary data.</text>
</comment>
<dbReference type="InterPro" id="IPR021560">
    <property type="entry name" value="DUF3021"/>
</dbReference>
<keyword evidence="1" id="KW-0812">Transmembrane</keyword>
<keyword evidence="1" id="KW-1133">Transmembrane helix</keyword>
<feature type="transmembrane region" description="Helical" evidence="1">
    <location>
        <begin position="37"/>
        <end position="54"/>
    </location>
</feature>
<dbReference type="Pfam" id="PF11457">
    <property type="entry name" value="DUF3021"/>
    <property type="match status" value="1"/>
</dbReference>
<evidence type="ECO:0000313" key="2">
    <source>
        <dbReference type="EMBL" id="MFC6274817.1"/>
    </source>
</evidence>
<name>A0ABW1TM75_9LACO</name>
<dbReference type="RefSeq" id="WP_125640307.1">
    <property type="nucleotide sequence ID" value="NZ_JBHSSJ010000003.1"/>
</dbReference>
<evidence type="ECO:0000313" key="3">
    <source>
        <dbReference type="Proteomes" id="UP001596191"/>
    </source>
</evidence>
<protein>
    <submittedName>
        <fullName evidence="2">DUF3021 domain-containing protein</fullName>
    </submittedName>
</protein>
<keyword evidence="3" id="KW-1185">Reference proteome</keyword>
<dbReference type="EMBL" id="JBHSSJ010000003">
    <property type="protein sequence ID" value="MFC6274817.1"/>
    <property type="molecule type" value="Genomic_DNA"/>
</dbReference>
<proteinExistence type="predicted"/>
<dbReference type="Proteomes" id="UP001596191">
    <property type="component" value="Unassembled WGS sequence"/>
</dbReference>